<dbReference type="SUPFAM" id="SSF81345">
    <property type="entry name" value="ABC transporter involved in vitamin B12 uptake, BtuC"/>
    <property type="match status" value="1"/>
</dbReference>
<feature type="transmembrane region" description="Helical" evidence="8">
    <location>
        <begin position="253"/>
        <end position="280"/>
    </location>
</feature>
<evidence type="ECO:0000256" key="6">
    <source>
        <dbReference type="ARBA" id="ARBA00022989"/>
    </source>
</evidence>
<reference evidence="9 10" key="1">
    <citation type="journal article" date="2016" name="ISME J.">
        <title>Global occurrence and heterogeneity of the Roseobacter-clade species Ruegeria mobilis.</title>
        <authorList>
            <person name="Sonnenschein E."/>
            <person name="Gram L."/>
        </authorList>
    </citation>
    <scope>NUCLEOTIDE SEQUENCE [LARGE SCALE GENOMIC DNA]</scope>
    <source>
        <strain evidence="9 10">F1926</strain>
        <plasmid evidence="9 10">unnamed1</plasmid>
    </source>
</reference>
<dbReference type="GeneID" id="28252141"/>
<dbReference type="RefSeq" id="WP_005629270.1">
    <property type="nucleotide sequence ID" value="NZ_CP015231.1"/>
</dbReference>
<sequence>MTESTSPPALVQIIRNQRNRQRRSLYRCCIVFITLLIVGVITTLLVGQSMTALTEAFRAILGEEIAGVSFTVRELRFPRAVLACLAGASFGLSGAAFQVLLRNPLASPDIIGISAGAGAAAVFTIVFWGATGLSVSIAAVVAALVVALLIYLLAWRDGVAGGRLILIGIGIAAMLQSVTAYSLSKAPAWRLEEALRWLTGTLNGATLAQAAPVALTLVFCAAILLSHSRALSALQMGDDTASAIGVPVARTRLLVVLSAVGAIAVATAVCGPIAFVAFLARPIASRVARTGGPLLLISALSGAVLVLLADFAGQHLLPARYPVGIMTGVLGAPYLLYLLVRMHRKGGIA</sequence>
<dbReference type="OrthoDB" id="9055647at2"/>
<dbReference type="KEGG" id="rmb:K529_019865"/>
<keyword evidence="5 8" id="KW-0812">Transmembrane</keyword>
<dbReference type="Gene3D" id="1.10.3470.10">
    <property type="entry name" value="ABC transporter involved in vitamin B12 uptake, BtuC"/>
    <property type="match status" value="1"/>
</dbReference>
<evidence type="ECO:0000256" key="1">
    <source>
        <dbReference type="ARBA" id="ARBA00004651"/>
    </source>
</evidence>
<evidence type="ECO:0000256" key="7">
    <source>
        <dbReference type="ARBA" id="ARBA00023136"/>
    </source>
</evidence>
<comment type="subcellular location">
    <subcellularLocation>
        <location evidence="1">Cell membrane</location>
        <topology evidence="1">Multi-pass membrane protein</topology>
    </subcellularLocation>
</comment>
<name>A0A1B1A8X0_9RHOB</name>
<keyword evidence="6 8" id="KW-1133">Transmembrane helix</keyword>
<geneLocation type="plasmid" evidence="9 10">
    <name>unnamed1</name>
</geneLocation>
<dbReference type="InterPro" id="IPR037294">
    <property type="entry name" value="ABC_BtuC-like"/>
</dbReference>
<feature type="transmembrane region" description="Helical" evidence="8">
    <location>
        <begin position="204"/>
        <end position="226"/>
    </location>
</feature>
<dbReference type="Proteomes" id="UP000013243">
    <property type="component" value="Plasmid unnamed1"/>
</dbReference>
<evidence type="ECO:0000256" key="2">
    <source>
        <dbReference type="ARBA" id="ARBA00007935"/>
    </source>
</evidence>
<dbReference type="CDD" id="cd06550">
    <property type="entry name" value="TM_ABC_iron-siderophores_like"/>
    <property type="match status" value="1"/>
</dbReference>
<keyword evidence="3" id="KW-0813">Transport</keyword>
<comment type="similarity">
    <text evidence="2">Belongs to the binding-protein-dependent transport system permease family. FecCD subfamily.</text>
</comment>
<dbReference type="GO" id="GO:0022857">
    <property type="term" value="F:transmembrane transporter activity"/>
    <property type="evidence" value="ECO:0007669"/>
    <property type="project" value="InterPro"/>
</dbReference>
<feature type="transmembrane region" description="Helical" evidence="8">
    <location>
        <begin position="164"/>
        <end position="184"/>
    </location>
</feature>
<proteinExistence type="inferred from homology"/>
<feature type="transmembrane region" description="Helical" evidence="8">
    <location>
        <begin position="80"/>
        <end position="101"/>
    </location>
</feature>
<feature type="transmembrane region" description="Helical" evidence="8">
    <location>
        <begin position="321"/>
        <end position="340"/>
    </location>
</feature>
<accession>A0A1B1A8X0</accession>
<evidence type="ECO:0000313" key="10">
    <source>
        <dbReference type="Proteomes" id="UP000013243"/>
    </source>
</evidence>
<evidence type="ECO:0000256" key="3">
    <source>
        <dbReference type="ARBA" id="ARBA00022448"/>
    </source>
</evidence>
<evidence type="ECO:0000256" key="4">
    <source>
        <dbReference type="ARBA" id="ARBA00022475"/>
    </source>
</evidence>
<dbReference type="PANTHER" id="PTHR30472">
    <property type="entry name" value="FERRIC ENTEROBACTIN TRANSPORT SYSTEM PERMEASE PROTEIN"/>
    <property type="match status" value="1"/>
</dbReference>
<dbReference type="Pfam" id="PF01032">
    <property type="entry name" value="FecCD"/>
    <property type="match status" value="1"/>
</dbReference>
<dbReference type="GO" id="GO:0005886">
    <property type="term" value="C:plasma membrane"/>
    <property type="evidence" value="ECO:0007669"/>
    <property type="project" value="UniProtKB-SubCell"/>
</dbReference>
<dbReference type="GO" id="GO:0033214">
    <property type="term" value="P:siderophore-iron import into cell"/>
    <property type="evidence" value="ECO:0007669"/>
    <property type="project" value="TreeGrafter"/>
</dbReference>
<feature type="transmembrane region" description="Helical" evidence="8">
    <location>
        <begin position="25"/>
        <end position="46"/>
    </location>
</feature>
<dbReference type="EMBL" id="CP015231">
    <property type="protein sequence ID" value="ANP43014.1"/>
    <property type="molecule type" value="Genomic_DNA"/>
</dbReference>
<dbReference type="AlphaFoldDB" id="A0A1B1A8X0"/>
<keyword evidence="9" id="KW-0614">Plasmid</keyword>
<dbReference type="InterPro" id="IPR000522">
    <property type="entry name" value="ABC_transptr_permease_BtuC"/>
</dbReference>
<feature type="transmembrane region" description="Helical" evidence="8">
    <location>
        <begin position="136"/>
        <end position="155"/>
    </location>
</feature>
<dbReference type="PANTHER" id="PTHR30472:SF24">
    <property type="entry name" value="FERRIC ENTEROBACTIN TRANSPORT SYSTEM PERMEASE PROTEIN FEPG"/>
    <property type="match status" value="1"/>
</dbReference>
<keyword evidence="7 8" id="KW-0472">Membrane</keyword>
<protein>
    <submittedName>
        <fullName evidence="9">ABC transporter permease</fullName>
    </submittedName>
</protein>
<evidence type="ECO:0000256" key="5">
    <source>
        <dbReference type="ARBA" id="ARBA00022692"/>
    </source>
</evidence>
<feature type="transmembrane region" description="Helical" evidence="8">
    <location>
        <begin position="292"/>
        <end position="309"/>
    </location>
</feature>
<organism evidence="9 10">
    <name type="scientific">Tritonibacter mobilis F1926</name>
    <dbReference type="NCBI Taxonomy" id="1265309"/>
    <lineage>
        <taxon>Bacteria</taxon>
        <taxon>Pseudomonadati</taxon>
        <taxon>Pseudomonadota</taxon>
        <taxon>Alphaproteobacteria</taxon>
        <taxon>Rhodobacterales</taxon>
        <taxon>Paracoccaceae</taxon>
        <taxon>Tritonibacter</taxon>
    </lineage>
</organism>
<feature type="transmembrane region" description="Helical" evidence="8">
    <location>
        <begin position="110"/>
        <end position="130"/>
    </location>
</feature>
<gene>
    <name evidence="9" type="ORF">K529_019865</name>
</gene>
<evidence type="ECO:0000256" key="8">
    <source>
        <dbReference type="SAM" id="Phobius"/>
    </source>
</evidence>
<evidence type="ECO:0000313" key="9">
    <source>
        <dbReference type="EMBL" id="ANP43014.1"/>
    </source>
</evidence>
<keyword evidence="4" id="KW-1003">Cell membrane</keyword>